<dbReference type="PANTHER" id="PTHR22798">
    <property type="entry name" value="MCT-1 PROTEIN"/>
    <property type="match status" value="1"/>
</dbReference>
<dbReference type="Proteomes" id="UP001209746">
    <property type="component" value="Unassembled WGS sequence"/>
</dbReference>
<dbReference type="PIRSF" id="PIRSF005067">
    <property type="entry name" value="Tma_RNA-bind_prd"/>
    <property type="match status" value="1"/>
</dbReference>
<dbReference type="Pfam" id="PF01472">
    <property type="entry name" value="PUA"/>
    <property type="match status" value="1"/>
</dbReference>
<dbReference type="NCBIfam" id="NF011154">
    <property type="entry name" value="PRK14560.1-6"/>
    <property type="match status" value="1"/>
</dbReference>
<dbReference type="SUPFAM" id="SSF88697">
    <property type="entry name" value="PUA domain-like"/>
    <property type="match status" value="1"/>
</dbReference>
<dbReference type="EMBL" id="JAOPKC010000019">
    <property type="protein sequence ID" value="MCU4719032.1"/>
    <property type="molecule type" value="Genomic_DNA"/>
</dbReference>
<dbReference type="InterPro" id="IPR002478">
    <property type="entry name" value="PUA"/>
</dbReference>
<dbReference type="EMBL" id="JAOPKD010000018">
    <property type="protein sequence ID" value="MCU4728021.1"/>
    <property type="molecule type" value="Genomic_DNA"/>
</dbReference>
<evidence type="ECO:0000313" key="4">
    <source>
        <dbReference type="EMBL" id="MCU4728021.1"/>
    </source>
</evidence>
<gene>
    <name evidence="4" type="ORF">OB914_13770</name>
    <name evidence="3" type="ORF">OB916_13335</name>
</gene>
<dbReference type="CDD" id="cd21154">
    <property type="entry name" value="PUA_MJ1432-like"/>
    <property type="match status" value="1"/>
</dbReference>
<organism evidence="4 6">
    <name type="scientific">Halapricum hydrolyticum</name>
    <dbReference type="NCBI Taxonomy" id="2979991"/>
    <lineage>
        <taxon>Archaea</taxon>
        <taxon>Methanobacteriati</taxon>
        <taxon>Methanobacteriota</taxon>
        <taxon>Stenosarchaea group</taxon>
        <taxon>Halobacteria</taxon>
        <taxon>Halobacteriales</taxon>
        <taxon>Haloarculaceae</taxon>
        <taxon>Halapricum</taxon>
    </lineage>
</organism>
<dbReference type="InterPro" id="IPR015947">
    <property type="entry name" value="PUA-like_sf"/>
</dbReference>
<evidence type="ECO:0000313" key="6">
    <source>
        <dbReference type="Proteomes" id="UP001209746"/>
    </source>
</evidence>
<name>A0AAE3IDG1_9EURY</name>
<dbReference type="PANTHER" id="PTHR22798:SF0">
    <property type="entry name" value="MALIGNANT T-CELL-AMPLIFIED SEQUENCE 1"/>
    <property type="match status" value="1"/>
</dbReference>
<dbReference type="InterPro" id="IPR016437">
    <property type="entry name" value="MCT-1/Tma20"/>
</dbReference>
<evidence type="ECO:0000259" key="2">
    <source>
        <dbReference type="SMART" id="SM00359"/>
    </source>
</evidence>
<proteinExistence type="predicted"/>
<dbReference type="GO" id="GO:0001731">
    <property type="term" value="P:formation of translation preinitiation complex"/>
    <property type="evidence" value="ECO:0007669"/>
    <property type="project" value="TreeGrafter"/>
</dbReference>
<protein>
    <submittedName>
        <fullName evidence="4">RNA-binding protein</fullName>
    </submittedName>
</protein>
<dbReference type="GO" id="GO:0003723">
    <property type="term" value="F:RNA binding"/>
    <property type="evidence" value="ECO:0007669"/>
    <property type="project" value="InterPro"/>
</dbReference>
<dbReference type="AlphaFoldDB" id="A0AAE3IDG1"/>
<dbReference type="RefSeq" id="WP_315909784.1">
    <property type="nucleotide sequence ID" value="NZ_JAOPKC010000019.1"/>
</dbReference>
<dbReference type="NCBIfam" id="TIGR03684">
    <property type="entry name" value="arCOG00985"/>
    <property type="match status" value="1"/>
</dbReference>
<dbReference type="SMART" id="SM00359">
    <property type="entry name" value="PUA"/>
    <property type="match status" value="1"/>
</dbReference>
<reference evidence="4" key="1">
    <citation type="submission" date="2023-02" db="EMBL/GenBank/DDBJ databases">
        <title>Enrichment on poylsaccharides allowed isolation of novel metabolic and taxonomic groups of Haloarchaea.</title>
        <authorList>
            <person name="Sorokin D.Y."/>
            <person name="Elcheninov A.G."/>
            <person name="Khizhniak T.V."/>
            <person name="Kolganova T.V."/>
            <person name="Kublanov I.V."/>
        </authorList>
    </citation>
    <scope>NUCLEOTIDE SEQUENCE</scope>
    <source>
        <strain evidence="3 5">HArc-curdl5-1</strain>
        <strain evidence="4">HArc-curdl7</strain>
    </source>
</reference>
<dbReference type="InterPro" id="IPR022430">
    <property type="entry name" value="CHP03684"/>
</dbReference>
<dbReference type="NCBIfam" id="TIGR00451">
    <property type="entry name" value="unchar_dom_2"/>
    <property type="match status" value="1"/>
</dbReference>
<comment type="caution">
    <text evidence="4">The sequence shown here is derived from an EMBL/GenBank/DDBJ whole genome shotgun (WGS) entry which is preliminary data.</text>
</comment>
<keyword evidence="5" id="KW-1185">Reference proteome</keyword>
<sequence length="174" mass="18597">MNVKSRHHLRADAIDEIVEAVSQTLGVAIDADTFEKVEFEDSDWEVVLVDGEPAVLYLDGEAQSDSERSGEGAEPEPFLTVKGANEYPPETNVVTVDAGAISFVSDGADVMRPGIVEADDSIEAGDLVAIAEETHGKVLAIGRARVDGDEMLGDEGKVVDSLHHVGDELYEFSV</sequence>
<dbReference type="Proteomes" id="UP001208186">
    <property type="component" value="Unassembled WGS sequence"/>
</dbReference>
<feature type="domain" description="PUA" evidence="2">
    <location>
        <begin position="92"/>
        <end position="166"/>
    </location>
</feature>
<dbReference type="InterPro" id="IPR004521">
    <property type="entry name" value="Uncharacterised_CHP00451"/>
</dbReference>
<dbReference type="Gene3D" id="3.10.400.20">
    <property type="match status" value="1"/>
</dbReference>
<dbReference type="PROSITE" id="PS50890">
    <property type="entry name" value="PUA"/>
    <property type="match status" value="1"/>
</dbReference>
<feature type="region of interest" description="Disordered" evidence="1">
    <location>
        <begin position="61"/>
        <end position="85"/>
    </location>
</feature>
<evidence type="ECO:0000313" key="3">
    <source>
        <dbReference type="EMBL" id="MCU4719032.1"/>
    </source>
</evidence>
<evidence type="ECO:0000313" key="5">
    <source>
        <dbReference type="Proteomes" id="UP001208186"/>
    </source>
</evidence>
<evidence type="ECO:0000256" key="1">
    <source>
        <dbReference type="SAM" id="MobiDB-lite"/>
    </source>
</evidence>
<accession>A0AAE3IDG1</accession>